<dbReference type="PANTHER" id="PTHR43364">
    <property type="entry name" value="NADH-SPECIFIC METHYLGLYOXAL REDUCTASE-RELATED"/>
    <property type="match status" value="1"/>
</dbReference>
<dbReference type="Pfam" id="PF00248">
    <property type="entry name" value="Aldo_ket_red"/>
    <property type="match status" value="1"/>
</dbReference>
<dbReference type="PANTHER" id="PTHR43364:SF4">
    <property type="entry name" value="NAD(P)-LINKED OXIDOREDUCTASE SUPERFAMILY PROTEIN"/>
    <property type="match status" value="1"/>
</dbReference>
<evidence type="ECO:0000259" key="2">
    <source>
        <dbReference type="Pfam" id="PF00248"/>
    </source>
</evidence>
<keyword evidence="4" id="KW-1185">Reference proteome</keyword>
<dbReference type="SUPFAM" id="SSF51430">
    <property type="entry name" value="NAD(P)-linked oxidoreductase"/>
    <property type="match status" value="1"/>
</dbReference>
<evidence type="ECO:0000313" key="4">
    <source>
        <dbReference type="Proteomes" id="UP001237156"/>
    </source>
</evidence>
<dbReference type="AlphaFoldDB" id="A0AAW6RLR9"/>
<comment type="caution">
    <text evidence="3">The sequence shown here is derived from an EMBL/GenBank/DDBJ whole genome shotgun (WGS) entry which is preliminary data.</text>
</comment>
<evidence type="ECO:0000256" key="1">
    <source>
        <dbReference type="ARBA" id="ARBA00023002"/>
    </source>
</evidence>
<keyword evidence="1" id="KW-0560">Oxidoreductase</keyword>
<name>A0AAW6RLR9_9BURK</name>
<dbReference type="GO" id="GO:0016491">
    <property type="term" value="F:oxidoreductase activity"/>
    <property type="evidence" value="ECO:0007669"/>
    <property type="project" value="UniProtKB-KW"/>
</dbReference>
<feature type="domain" description="NADP-dependent oxidoreductase" evidence="2">
    <location>
        <begin position="20"/>
        <end position="347"/>
    </location>
</feature>
<gene>
    <name evidence="3" type="ORF">QB898_07510</name>
</gene>
<accession>A0AAW6RLR9</accession>
<reference evidence="3 4" key="1">
    <citation type="submission" date="2023-04" db="EMBL/GenBank/DDBJ databases">
        <title>Ottowia paracancer sp. nov., isolated from human stomach.</title>
        <authorList>
            <person name="Song Y."/>
        </authorList>
    </citation>
    <scope>NUCLEOTIDE SEQUENCE [LARGE SCALE GENOMIC DNA]</scope>
    <source>
        <strain evidence="3 4">10c7w1</strain>
    </source>
</reference>
<sequence>MSRPMKPLTPIALGPLRVTPICLGTMTFGEQVGEADAHAILDRAVERGVTFLDTAEMYPVPPSAATAGATETFMGRWLRQRPGMRQRVTLATKVAGPARDMPWLRPGKGMTAADIIASCEGSLRRLQTEVIDLYQIHWPERHAPRFGQMYYDPAQESAQTPILEQLQALQKLVQAGKVRAIGLSNETPYGVHEFVRLAEAHGLPRPVSVQNPYCLTSRAYDNGLDETCHRLGVGLLAYSPLAFGLLTGKYDATGFGVPQAPAGRMNGERAKSQRWGRPQAFEAARRYNRLARENGLTPTQMALAFCYRSWRVASTIIGVTSLAQLDEDLDAWSVTLPPDLLQAIDAIRLEMRDPAS</sequence>
<dbReference type="Gene3D" id="3.20.20.100">
    <property type="entry name" value="NADP-dependent oxidoreductase domain"/>
    <property type="match status" value="1"/>
</dbReference>
<evidence type="ECO:0000313" key="3">
    <source>
        <dbReference type="EMBL" id="MDG9699556.1"/>
    </source>
</evidence>
<dbReference type="Proteomes" id="UP001237156">
    <property type="component" value="Unassembled WGS sequence"/>
</dbReference>
<dbReference type="InterPro" id="IPR036812">
    <property type="entry name" value="NAD(P)_OxRdtase_dom_sf"/>
</dbReference>
<dbReference type="InterPro" id="IPR023210">
    <property type="entry name" value="NADP_OxRdtase_dom"/>
</dbReference>
<dbReference type="InterPro" id="IPR050523">
    <property type="entry name" value="AKR_Detox_Biosynth"/>
</dbReference>
<organism evidence="3 4">
    <name type="scientific">Ottowia cancrivicina</name>
    <dbReference type="NCBI Taxonomy" id="3040346"/>
    <lineage>
        <taxon>Bacteria</taxon>
        <taxon>Pseudomonadati</taxon>
        <taxon>Pseudomonadota</taxon>
        <taxon>Betaproteobacteria</taxon>
        <taxon>Burkholderiales</taxon>
        <taxon>Comamonadaceae</taxon>
        <taxon>Ottowia</taxon>
    </lineage>
</organism>
<dbReference type="EMBL" id="JARVII010000013">
    <property type="protein sequence ID" value="MDG9699556.1"/>
    <property type="molecule type" value="Genomic_DNA"/>
</dbReference>
<protein>
    <submittedName>
        <fullName evidence="3">Aldo/keto reductase</fullName>
    </submittedName>
</protein>
<proteinExistence type="predicted"/>
<dbReference type="CDD" id="cd19094">
    <property type="entry name" value="AKR_Tas-like"/>
    <property type="match status" value="1"/>
</dbReference>